<dbReference type="EMBL" id="CAXDID020000504">
    <property type="protein sequence ID" value="CAL6097905.1"/>
    <property type="molecule type" value="Genomic_DNA"/>
</dbReference>
<evidence type="ECO:0000313" key="2">
    <source>
        <dbReference type="EMBL" id="CAL6097905.1"/>
    </source>
</evidence>
<name>A0AA86NEG0_9EUKA</name>
<keyword evidence="3" id="KW-1185">Reference proteome</keyword>
<evidence type="ECO:0000313" key="1">
    <source>
        <dbReference type="EMBL" id="CAI9918020.1"/>
    </source>
</evidence>
<evidence type="ECO:0000313" key="3">
    <source>
        <dbReference type="Proteomes" id="UP001642409"/>
    </source>
</evidence>
<accession>A0AA86NEG0</accession>
<organism evidence="1">
    <name type="scientific">Hexamita inflata</name>
    <dbReference type="NCBI Taxonomy" id="28002"/>
    <lineage>
        <taxon>Eukaryota</taxon>
        <taxon>Metamonada</taxon>
        <taxon>Diplomonadida</taxon>
        <taxon>Hexamitidae</taxon>
        <taxon>Hexamitinae</taxon>
        <taxon>Hexamita</taxon>
    </lineage>
</organism>
<dbReference type="Proteomes" id="UP001642409">
    <property type="component" value="Unassembled WGS sequence"/>
</dbReference>
<reference evidence="2 3" key="2">
    <citation type="submission" date="2024-07" db="EMBL/GenBank/DDBJ databases">
        <authorList>
            <person name="Akdeniz Z."/>
        </authorList>
    </citation>
    <scope>NUCLEOTIDE SEQUENCE [LARGE SCALE GENOMIC DNA]</scope>
</reference>
<protein>
    <submittedName>
        <fullName evidence="1">Uncharacterized protein</fullName>
    </submittedName>
</protein>
<reference evidence="1" key="1">
    <citation type="submission" date="2023-06" db="EMBL/GenBank/DDBJ databases">
        <authorList>
            <person name="Kurt Z."/>
        </authorList>
    </citation>
    <scope>NUCLEOTIDE SEQUENCE</scope>
</reference>
<sequence>MQNQLQNLLHTIPCSEHSVFLQQDRKFVVTKNISEPKILNFPQCDVVSAKQSLLMTALEINGERLYLLESSDFIFVVENPNTKLKCGVIMLLLEYQAVLGLFFSKFDININYKQLITNYSTQLINNQILRVPTQQNQMSFTTDSFICYNSVKMPFLQRPQPYKNQKYAVLSFLNSSSANFYLNLQAVSSIPKEILVLVCIQQTELRQLKLLQSVCVDSNVNYLQEQLNCAQKALNGQEQIFIIIDIVKNVVMGQVQSVSQISDILPHKCSINARQYIVSQQYVVILGIKNNYYKYIQIDPDQDFLFVYSNSNQDLSWIERVQYYPVILMIKNSTKENIAQIMLKHVNLTRNLGICLDLPQVESAIKKLAGESEQLLFICQSANLLQTSIQSVATNDNAGQQKIKTVEDFTLEQLQMKNGQKFIKPISGQRLDPLRTLFNNYRDLSDEIKHEHFTFIIQDQNKDAIIAEMLFKQVDQYKKTDKLTFEQFRKIMERLQ</sequence>
<comment type="caution">
    <text evidence="1">The sequence shown here is derived from an EMBL/GenBank/DDBJ whole genome shotgun (WGS) entry which is preliminary data.</text>
</comment>
<dbReference type="AlphaFoldDB" id="A0AA86NEG0"/>
<dbReference type="EMBL" id="CATOUU010000147">
    <property type="protein sequence ID" value="CAI9918020.1"/>
    <property type="molecule type" value="Genomic_DNA"/>
</dbReference>
<proteinExistence type="predicted"/>
<gene>
    <name evidence="1" type="ORF">HINF_LOCUS5665</name>
    <name evidence="2" type="ORF">HINF_LOCUS69353</name>
</gene>